<accession>A0A1X6WZ26</accession>
<feature type="region of interest" description="Disordered" evidence="2">
    <location>
        <begin position="1"/>
        <end position="29"/>
    </location>
</feature>
<name>A0A1X6WZ26_9MICO</name>
<reference evidence="5" key="1">
    <citation type="submission" date="2017-02" db="EMBL/GenBank/DDBJ databases">
        <authorList>
            <person name="Dridi B."/>
        </authorList>
    </citation>
    <scope>NUCLEOTIDE SEQUENCE [LARGE SCALE GENOMIC DNA]</scope>
    <source>
        <strain evidence="5">B Co 03.10</strain>
    </source>
</reference>
<dbReference type="AlphaFoldDB" id="A0A1X6WZ26"/>
<dbReference type="PANTHER" id="PTHR48081">
    <property type="entry name" value="AB HYDROLASE SUPERFAMILY PROTEIN C4A8.06C"/>
    <property type="match status" value="1"/>
</dbReference>
<gene>
    <name evidence="4" type="ORF">FM105_02485</name>
</gene>
<organism evidence="4 5">
    <name type="scientific">Brevibacterium yomogidense</name>
    <dbReference type="NCBI Taxonomy" id="946573"/>
    <lineage>
        <taxon>Bacteria</taxon>
        <taxon>Bacillati</taxon>
        <taxon>Actinomycetota</taxon>
        <taxon>Actinomycetes</taxon>
        <taxon>Micrococcales</taxon>
        <taxon>Brevibacteriaceae</taxon>
        <taxon>Brevibacterium</taxon>
    </lineage>
</organism>
<dbReference type="GO" id="GO:0016787">
    <property type="term" value="F:hydrolase activity"/>
    <property type="evidence" value="ECO:0007669"/>
    <property type="project" value="UniProtKB-KW"/>
</dbReference>
<evidence type="ECO:0000313" key="4">
    <source>
        <dbReference type="EMBL" id="SLM91208.1"/>
    </source>
</evidence>
<dbReference type="Gene3D" id="3.40.50.1820">
    <property type="entry name" value="alpha/beta hydrolase"/>
    <property type="match status" value="1"/>
</dbReference>
<dbReference type="SUPFAM" id="SSF53474">
    <property type="entry name" value="alpha/beta-Hydrolases"/>
    <property type="match status" value="1"/>
</dbReference>
<evidence type="ECO:0000259" key="3">
    <source>
        <dbReference type="Pfam" id="PF20434"/>
    </source>
</evidence>
<keyword evidence="5" id="KW-1185">Reference proteome</keyword>
<dbReference type="EMBL" id="FWFF01000001">
    <property type="protein sequence ID" value="SLM91208.1"/>
    <property type="molecule type" value="Genomic_DNA"/>
</dbReference>
<dbReference type="InterPro" id="IPR049492">
    <property type="entry name" value="BD-FAE-like_dom"/>
</dbReference>
<dbReference type="RefSeq" id="WP_087004074.1">
    <property type="nucleotide sequence ID" value="NZ_FWFF01000001.1"/>
</dbReference>
<feature type="domain" description="BD-FAE-like" evidence="3">
    <location>
        <begin position="67"/>
        <end position="164"/>
    </location>
</feature>
<dbReference type="InterPro" id="IPR050300">
    <property type="entry name" value="GDXG_lipolytic_enzyme"/>
</dbReference>
<keyword evidence="1" id="KW-0378">Hydrolase</keyword>
<sequence length="277" mass="29547">MRAEDEEFDTMTTEEMTADSGTAHPNPEETHFGRMLAAEAEAGARVAYGNLPDQFFEWFGDPHTAGTVVVLIHGGYFRERTTLAHARPMAHALVKRGERADRGVAVALIEYRRAGGAGGHPRTLEDVETAIAHIAEGVDGAGVVIAGHSAGGSLTLSWATRQSEAGPQVRVRPLAPVTDLVAEARDALGDGAVVDYMGASPADDLSRYLAEDPRSRAALIPARLDVRLIHGTEDATVDIAFSRGFPAARLELEGADHFDLVDPHSPHFDTVVSALLD</sequence>
<dbReference type="Pfam" id="PF20434">
    <property type="entry name" value="BD-FAE"/>
    <property type="match status" value="1"/>
</dbReference>
<evidence type="ECO:0000313" key="5">
    <source>
        <dbReference type="Proteomes" id="UP000196581"/>
    </source>
</evidence>
<protein>
    <submittedName>
        <fullName evidence="4">Putative lipase/esterase</fullName>
    </submittedName>
</protein>
<dbReference type="Proteomes" id="UP000196581">
    <property type="component" value="Unassembled WGS sequence"/>
</dbReference>
<evidence type="ECO:0000256" key="2">
    <source>
        <dbReference type="SAM" id="MobiDB-lite"/>
    </source>
</evidence>
<evidence type="ECO:0000256" key="1">
    <source>
        <dbReference type="ARBA" id="ARBA00022801"/>
    </source>
</evidence>
<dbReference type="InterPro" id="IPR029058">
    <property type="entry name" value="AB_hydrolase_fold"/>
</dbReference>
<proteinExistence type="predicted"/>